<name>A0AAU9CXI0_9LACO</name>
<dbReference type="Proteomes" id="UP001321804">
    <property type="component" value="Chromosome"/>
</dbReference>
<dbReference type="KEGG" id="xak:KIMC2_16730"/>
<protein>
    <submittedName>
        <fullName evidence="1">Uncharacterized protein</fullName>
    </submittedName>
</protein>
<evidence type="ECO:0000313" key="1">
    <source>
        <dbReference type="EMBL" id="BDR57111.1"/>
    </source>
</evidence>
<reference evidence="1 2" key="1">
    <citation type="journal article" date="2023" name="Microbiol. Spectr.">
        <title>Symbiosis of Carpenter Bees with Uncharacterized Lactic Acid Bacteria Showing NAD Auxotrophy.</title>
        <authorList>
            <person name="Kawasaki S."/>
            <person name="Ozawa K."/>
            <person name="Mori T."/>
            <person name="Yamamoto A."/>
            <person name="Ito M."/>
            <person name="Ohkuma M."/>
            <person name="Sakamoto M."/>
            <person name="Matsutani M."/>
        </authorList>
    </citation>
    <scope>NUCLEOTIDE SEQUENCE [LARGE SCALE GENOMIC DNA]</scope>
    <source>
        <strain evidence="1 2">KimC2</strain>
    </source>
</reference>
<sequence>MPIKKFLYTIDVKQVLKDNNIFLEADNKNIIQKDNRPYYVSVPLTSKHFAFIPIRTNLRHNFGYITKRHNQGKSGLDYTKSLIIEKNKLSSYLVKESGISLSEAKVIQSDQSIIHKKYQKFIFETFIPVFERGNEHRTPIEKRLVSFSSLQYFEKTLLQVKQERNEDKEQLKQELLQKAEPQLEDTLTPDNSTS</sequence>
<proteinExistence type="predicted"/>
<dbReference type="EMBL" id="AP026801">
    <property type="protein sequence ID" value="BDR57111.1"/>
    <property type="molecule type" value="Genomic_DNA"/>
</dbReference>
<dbReference type="AlphaFoldDB" id="A0AAU9CXI0"/>
<gene>
    <name evidence="1" type="ORF">KIMC2_16730</name>
</gene>
<dbReference type="RefSeq" id="WP_317695893.1">
    <property type="nucleotide sequence ID" value="NZ_AP026801.1"/>
</dbReference>
<keyword evidence="2" id="KW-1185">Reference proteome</keyword>
<organism evidence="1 2">
    <name type="scientific">Xylocopilactobacillus apis</name>
    <dbReference type="NCBI Taxonomy" id="2932183"/>
    <lineage>
        <taxon>Bacteria</taxon>
        <taxon>Bacillati</taxon>
        <taxon>Bacillota</taxon>
        <taxon>Bacilli</taxon>
        <taxon>Lactobacillales</taxon>
        <taxon>Lactobacillaceae</taxon>
        <taxon>Xylocopilactobacillus</taxon>
    </lineage>
</organism>
<accession>A0AAU9CXI0</accession>
<evidence type="ECO:0000313" key="2">
    <source>
        <dbReference type="Proteomes" id="UP001321804"/>
    </source>
</evidence>